<evidence type="ECO:0000259" key="5">
    <source>
        <dbReference type="Pfam" id="PF04542"/>
    </source>
</evidence>
<evidence type="ECO:0000256" key="3">
    <source>
        <dbReference type="ARBA" id="ARBA00023082"/>
    </source>
</evidence>
<evidence type="ECO:0000259" key="6">
    <source>
        <dbReference type="Pfam" id="PF08281"/>
    </source>
</evidence>
<dbReference type="InterPro" id="IPR013249">
    <property type="entry name" value="RNA_pol_sigma70_r4_t2"/>
</dbReference>
<dbReference type="InterPro" id="IPR013325">
    <property type="entry name" value="RNA_pol_sigma_r2"/>
</dbReference>
<dbReference type="EMBL" id="PDUU01000012">
    <property type="protein sequence ID" value="PHN96794.1"/>
    <property type="molecule type" value="Genomic_DNA"/>
</dbReference>
<dbReference type="AlphaFoldDB" id="A0A2G1BS90"/>
<evidence type="ECO:0000256" key="1">
    <source>
        <dbReference type="ARBA" id="ARBA00010641"/>
    </source>
</evidence>
<reference evidence="8" key="2">
    <citation type="submission" date="2017-10" db="EMBL/GenBank/DDBJ databases">
        <authorList>
            <person name="Enke T.N."/>
            <person name="Cordero O.X."/>
        </authorList>
    </citation>
    <scope>NUCLEOTIDE SEQUENCE</scope>
    <source>
        <strain evidence="8">4G03</strain>
    </source>
</reference>
<comment type="similarity">
    <text evidence="1">Belongs to the sigma-70 factor family. ECF subfamily.</text>
</comment>
<evidence type="ECO:0000313" key="7">
    <source>
        <dbReference type="EMBL" id="MDP2541870.1"/>
    </source>
</evidence>
<dbReference type="PANTHER" id="PTHR43133:SF62">
    <property type="entry name" value="RNA POLYMERASE SIGMA FACTOR SIGZ"/>
    <property type="match status" value="1"/>
</dbReference>
<reference evidence="8 9" key="1">
    <citation type="journal article" date="2016" name="Nat. Commun.">
        <title>Microbial interactions lead to rapid micro-scale successions on model marine particles.</title>
        <authorList>
            <person name="Datta M.S."/>
            <person name="Sliwerska E."/>
            <person name="Gore J."/>
            <person name="Polz M.F."/>
            <person name="Cordero O.X."/>
        </authorList>
    </citation>
    <scope>NUCLEOTIDE SEQUENCE [LARGE SCALE GENOMIC DNA]</scope>
    <source>
        <strain evidence="8 9">4G03</strain>
    </source>
</reference>
<keyword evidence="2" id="KW-0805">Transcription regulation</keyword>
<dbReference type="Pfam" id="PF08281">
    <property type="entry name" value="Sigma70_r4_2"/>
    <property type="match status" value="1"/>
</dbReference>
<dbReference type="InterPro" id="IPR007627">
    <property type="entry name" value="RNA_pol_sigma70_r2"/>
</dbReference>
<keyword evidence="4" id="KW-0804">Transcription</keyword>
<evidence type="ECO:0000256" key="2">
    <source>
        <dbReference type="ARBA" id="ARBA00023015"/>
    </source>
</evidence>
<dbReference type="Pfam" id="PF04542">
    <property type="entry name" value="Sigma70_r2"/>
    <property type="match status" value="1"/>
</dbReference>
<dbReference type="Gene3D" id="1.10.10.10">
    <property type="entry name" value="Winged helix-like DNA-binding domain superfamily/Winged helix DNA-binding domain"/>
    <property type="match status" value="1"/>
</dbReference>
<dbReference type="GO" id="GO:0003677">
    <property type="term" value="F:DNA binding"/>
    <property type="evidence" value="ECO:0007669"/>
    <property type="project" value="InterPro"/>
</dbReference>
<dbReference type="InterPro" id="IPR014284">
    <property type="entry name" value="RNA_pol_sigma-70_dom"/>
</dbReference>
<feature type="domain" description="RNA polymerase sigma factor 70 region 4 type 2" evidence="6">
    <location>
        <begin position="104"/>
        <end position="147"/>
    </location>
</feature>
<gene>
    <name evidence="8" type="ORF">CSC81_12605</name>
    <name evidence="7" type="ORF">Q8W23_10335</name>
</gene>
<dbReference type="SUPFAM" id="SSF88659">
    <property type="entry name" value="Sigma3 and sigma4 domains of RNA polymerase sigma factors"/>
    <property type="match status" value="1"/>
</dbReference>
<dbReference type="InterPro" id="IPR036388">
    <property type="entry name" value="WH-like_DNA-bd_sf"/>
</dbReference>
<evidence type="ECO:0000313" key="8">
    <source>
        <dbReference type="EMBL" id="PHN96794.1"/>
    </source>
</evidence>
<accession>A0A2G1BS90</accession>
<dbReference type="GO" id="GO:0016987">
    <property type="term" value="F:sigma factor activity"/>
    <property type="evidence" value="ECO:0007669"/>
    <property type="project" value="UniProtKB-KW"/>
</dbReference>
<keyword evidence="3" id="KW-0731">Sigma factor</keyword>
<dbReference type="CDD" id="cd06171">
    <property type="entry name" value="Sigma70_r4"/>
    <property type="match status" value="1"/>
</dbReference>
<organism evidence="8 9">
    <name type="scientific">Tenacibaculum discolor</name>
    <dbReference type="NCBI Taxonomy" id="361581"/>
    <lineage>
        <taxon>Bacteria</taxon>
        <taxon>Pseudomonadati</taxon>
        <taxon>Bacteroidota</taxon>
        <taxon>Flavobacteriia</taxon>
        <taxon>Flavobacteriales</taxon>
        <taxon>Flavobacteriaceae</taxon>
        <taxon>Tenacibaculum</taxon>
    </lineage>
</organism>
<proteinExistence type="inferred from homology"/>
<dbReference type="Proteomes" id="UP001242342">
    <property type="component" value="Unassembled WGS sequence"/>
</dbReference>
<sequence>MTFNKVWDTYKDHLLNFVNTKVNDKHIADDILQEVSLKLYKSLAKEIEIKNYKNWLFQVTRNTIADYYRKQVKQDKIVINQPETNINFDPCVCDLSSFIIQQYLPKKYSEPLYLSDIEQKPQQEIADTLNLSLTATKSRIQRGRKKLKELAIECVDISYNNKGQIIDFTLKKNCELPQELKNEMKRINFIP</sequence>
<evidence type="ECO:0000313" key="9">
    <source>
        <dbReference type="Proteomes" id="UP000222163"/>
    </source>
</evidence>
<dbReference type="Proteomes" id="UP000222163">
    <property type="component" value="Unassembled WGS sequence"/>
</dbReference>
<dbReference type="InterPro" id="IPR039425">
    <property type="entry name" value="RNA_pol_sigma-70-like"/>
</dbReference>
<dbReference type="InterPro" id="IPR013324">
    <property type="entry name" value="RNA_pol_sigma_r3/r4-like"/>
</dbReference>
<keyword evidence="10" id="KW-1185">Reference proteome</keyword>
<name>A0A2G1BS90_9FLAO</name>
<dbReference type="PANTHER" id="PTHR43133">
    <property type="entry name" value="RNA POLYMERASE ECF-TYPE SIGMA FACTO"/>
    <property type="match status" value="1"/>
</dbReference>
<protein>
    <submittedName>
        <fullName evidence="7">Sigma-70 family RNA polymerase sigma factor</fullName>
    </submittedName>
</protein>
<dbReference type="SUPFAM" id="SSF88946">
    <property type="entry name" value="Sigma2 domain of RNA polymerase sigma factors"/>
    <property type="match status" value="1"/>
</dbReference>
<evidence type="ECO:0000313" key="10">
    <source>
        <dbReference type="Proteomes" id="UP001242342"/>
    </source>
</evidence>
<dbReference type="Gene3D" id="1.10.1740.10">
    <property type="match status" value="1"/>
</dbReference>
<dbReference type="NCBIfam" id="TIGR02937">
    <property type="entry name" value="sigma70-ECF"/>
    <property type="match status" value="1"/>
</dbReference>
<evidence type="ECO:0000256" key="4">
    <source>
        <dbReference type="ARBA" id="ARBA00023163"/>
    </source>
</evidence>
<dbReference type="EMBL" id="JAUYVU010000007">
    <property type="protein sequence ID" value="MDP2541870.1"/>
    <property type="molecule type" value="Genomic_DNA"/>
</dbReference>
<dbReference type="GO" id="GO:0006352">
    <property type="term" value="P:DNA-templated transcription initiation"/>
    <property type="evidence" value="ECO:0007669"/>
    <property type="project" value="InterPro"/>
</dbReference>
<dbReference type="RefSeq" id="WP_099216103.1">
    <property type="nucleotide sequence ID" value="NZ_JAUYVU010000007.1"/>
</dbReference>
<reference evidence="7 10" key="3">
    <citation type="submission" date="2023-07" db="EMBL/GenBank/DDBJ databases">
        <title>Genome content predicts the carbon catabolic preferences of heterotrophic bacteria.</title>
        <authorList>
            <person name="Gralka M."/>
        </authorList>
    </citation>
    <scope>NUCLEOTIDE SEQUENCE [LARGE SCALE GENOMIC DNA]</scope>
    <source>
        <strain evidence="7 10">4G03</strain>
    </source>
</reference>
<feature type="domain" description="RNA polymerase sigma-70 region 2" evidence="5">
    <location>
        <begin position="8"/>
        <end position="72"/>
    </location>
</feature>
<comment type="caution">
    <text evidence="8">The sequence shown here is derived from an EMBL/GenBank/DDBJ whole genome shotgun (WGS) entry which is preliminary data.</text>
</comment>